<name>A0A1C4BD69_9ENTR</name>
<dbReference type="NCBIfam" id="NF007766">
    <property type="entry name" value="PRK10449.1"/>
    <property type="match status" value="1"/>
</dbReference>
<dbReference type="Gene3D" id="2.40.128.270">
    <property type="match status" value="1"/>
</dbReference>
<organism evidence="2 3">
    <name type="scientific">Kosakonia oryziphila</name>
    <dbReference type="NCBI Taxonomy" id="1005667"/>
    <lineage>
        <taxon>Bacteria</taxon>
        <taxon>Pseudomonadati</taxon>
        <taxon>Pseudomonadota</taxon>
        <taxon>Gammaproteobacteria</taxon>
        <taxon>Enterobacterales</taxon>
        <taxon>Enterobacteriaceae</taxon>
        <taxon>Kosakonia</taxon>
    </lineage>
</organism>
<dbReference type="Proteomes" id="UP000198515">
    <property type="component" value="Unassembled WGS sequence"/>
</dbReference>
<dbReference type="PANTHER" id="PTHR35535:SF1">
    <property type="entry name" value="HEAT SHOCK PROTEIN HSLJ"/>
    <property type="match status" value="1"/>
</dbReference>
<accession>A0A1C4BD69</accession>
<dbReference type="InterPro" id="IPR053147">
    <property type="entry name" value="Hsp_HslJ-like"/>
</dbReference>
<evidence type="ECO:0000259" key="1">
    <source>
        <dbReference type="Pfam" id="PF03724"/>
    </source>
</evidence>
<gene>
    <name evidence="2" type="ORF">GA0061070_100784</name>
</gene>
<dbReference type="Pfam" id="PF03724">
    <property type="entry name" value="META"/>
    <property type="match status" value="1"/>
</dbReference>
<reference evidence="3" key="1">
    <citation type="submission" date="2016-08" db="EMBL/GenBank/DDBJ databases">
        <authorList>
            <person name="Varghese N."/>
            <person name="Submissions Spin"/>
        </authorList>
    </citation>
    <scope>NUCLEOTIDE SEQUENCE [LARGE SCALE GENOMIC DNA]</scope>
    <source>
        <strain evidence="3">REICA_142</strain>
    </source>
</reference>
<protein>
    <submittedName>
        <fullName evidence="2">Heat shock protein HslJ</fullName>
    </submittedName>
</protein>
<feature type="domain" description="DUF306" evidence="1">
    <location>
        <begin position="49"/>
        <end position="153"/>
    </location>
</feature>
<keyword evidence="3" id="KW-1185">Reference proteome</keyword>
<dbReference type="InterPro" id="IPR038670">
    <property type="entry name" value="HslJ-like_sf"/>
</dbReference>
<dbReference type="AlphaFoldDB" id="A0A1C4BD69"/>
<dbReference type="EMBL" id="FMBC01000007">
    <property type="protein sequence ID" value="SCC04797.1"/>
    <property type="molecule type" value="Genomic_DNA"/>
</dbReference>
<evidence type="ECO:0000313" key="2">
    <source>
        <dbReference type="EMBL" id="SCC04797.1"/>
    </source>
</evidence>
<keyword evidence="2" id="KW-0346">Stress response</keyword>
<proteinExistence type="predicted"/>
<evidence type="ECO:0000313" key="3">
    <source>
        <dbReference type="Proteomes" id="UP000198515"/>
    </source>
</evidence>
<dbReference type="InterPro" id="IPR005184">
    <property type="entry name" value="DUF306_Meta_HslJ"/>
</dbReference>
<sequence length="163" mass="17553">MTPCLTLLESPAFNGKFLDEAMKKIIPLIALSVALSACVSSRTDTLKPEQLANQRFVLATFNGKALTASDQNPVPEIGFDKDLRVSGKMCNGFMGQGKLSDGALTVKHMGMTMMMCADPQRNELDHAIQAMLNDGAQIDLTGDQLTLATASQTLIYTRVSNAQ</sequence>
<dbReference type="PANTHER" id="PTHR35535">
    <property type="entry name" value="HEAT SHOCK PROTEIN HSLJ"/>
    <property type="match status" value="1"/>
</dbReference>